<dbReference type="NCBIfam" id="TIGR00710">
    <property type="entry name" value="efflux_Bcr_CflA"/>
    <property type="match status" value="1"/>
</dbReference>
<comment type="subcellular location">
    <subcellularLocation>
        <location evidence="1">Cell membrane</location>
        <topology evidence="1">Multi-pass membrane protein</topology>
    </subcellularLocation>
</comment>
<feature type="transmembrane region" description="Helical" evidence="8">
    <location>
        <begin position="35"/>
        <end position="55"/>
    </location>
</feature>
<evidence type="ECO:0000256" key="6">
    <source>
        <dbReference type="ARBA" id="ARBA00022989"/>
    </source>
</evidence>
<dbReference type="InterPro" id="IPR004812">
    <property type="entry name" value="Efflux_drug-R_Bcr/CmlA"/>
</dbReference>
<dbReference type="PROSITE" id="PS50850">
    <property type="entry name" value="MFS"/>
    <property type="match status" value="1"/>
</dbReference>
<keyword evidence="7 8" id="KW-0472">Membrane</keyword>
<accession>A0A2X4TPS1</accession>
<dbReference type="FunFam" id="1.20.1720.10:FF:000005">
    <property type="entry name" value="Bcr/CflA family efflux transporter"/>
    <property type="match status" value="1"/>
</dbReference>
<feature type="transmembrane region" description="Helical" evidence="8">
    <location>
        <begin position="125"/>
        <end position="149"/>
    </location>
</feature>
<dbReference type="Pfam" id="PF07690">
    <property type="entry name" value="MFS_1"/>
    <property type="match status" value="1"/>
</dbReference>
<dbReference type="STRING" id="1219011.GCA_001895045_00694"/>
<proteinExistence type="inferred from homology"/>
<organism evidence="10 11">
    <name type="scientific">Rhodococcus coprophilus</name>
    <dbReference type="NCBI Taxonomy" id="38310"/>
    <lineage>
        <taxon>Bacteria</taxon>
        <taxon>Bacillati</taxon>
        <taxon>Actinomycetota</taxon>
        <taxon>Actinomycetes</taxon>
        <taxon>Mycobacteriales</taxon>
        <taxon>Nocardiaceae</taxon>
        <taxon>Rhodococcus</taxon>
    </lineage>
</organism>
<dbReference type="Proteomes" id="UP000249091">
    <property type="component" value="Chromosome 1"/>
</dbReference>
<keyword evidence="4" id="KW-1003">Cell membrane</keyword>
<dbReference type="SUPFAM" id="SSF103473">
    <property type="entry name" value="MFS general substrate transporter"/>
    <property type="match status" value="1"/>
</dbReference>
<dbReference type="KEGG" id="rcr:NCTC10994_00976"/>
<comment type="similarity">
    <text evidence="2">Belongs to the major facilitator superfamily. Bcr/CmlA family.</text>
</comment>
<dbReference type="PANTHER" id="PTHR23502:SF132">
    <property type="entry name" value="POLYAMINE TRANSPORTER 2-RELATED"/>
    <property type="match status" value="1"/>
</dbReference>
<protein>
    <submittedName>
        <fullName evidence="10">Mfs transporter</fullName>
    </submittedName>
</protein>
<keyword evidence="11" id="KW-1185">Reference proteome</keyword>
<evidence type="ECO:0000256" key="5">
    <source>
        <dbReference type="ARBA" id="ARBA00022692"/>
    </source>
</evidence>
<dbReference type="Gene3D" id="1.20.1720.10">
    <property type="entry name" value="Multidrug resistance protein D"/>
    <property type="match status" value="1"/>
</dbReference>
<dbReference type="InterPro" id="IPR005829">
    <property type="entry name" value="Sugar_transporter_CS"/>
</dbReference>
<feature type="transmembrane region" description="Helical" evidence="8">
    <location>
        <begin position="92"/>
        <end position="113"/>
    </location>
</feature>
<feature type="transmembrane region" description="Helical" evidence="8">
    <location>
        <begin position="360"/>
        <end position="381"/>
    </location>
</feature>
<dbReference type="InterPro" id="IPR020846">
    <property type="entry name" value="MFS_dom"/>
</dbReference>
<evidence type="ECO:0000256" key="8">
    <source>
        <dbReference type="SAM" id="Phobius"/>
    </source>
</evidence>
<feature type="domain" description="Major facilitator superfamily (MFS) profile" evidence="9">
    <location>
        <begin position="1"/>
        <end position="386"/>
    </location>
</feature>
<evidence type="ECO:0000313" key="10">
    <source>
        <dbReference type="EMBL" id="SQI29396.1"/>
    </source>
</evidence>
<feature type="transmembrane region" description="Helical" evidence="8">
    <location>
        <begin position="155"/>
        <end position="175"/>
    </location>
</feature>
<feature type="transmembrane region" description="Helical" evidence="8">
    <location>
        <begin position="271"/>
        <end position="293"/>
    </location>
</feature>
<dbReference type="InterPro" id="IPR036259">
    <property type="entry name" value="MFS_trans_sf"/>
</dbReference>
<dbReference type="RefSeq" id="WP_072698622.1">
    <property type="nucleotide sequence ID" value="NZ_JAFBBL010000001.1"/>
</dbReference>
<keyword evidence="3" id="KW-0813">Transport</keyword>
<feature type="transmembrane region" description="Helical" evidence="8">
    <location>
        <begin position="67"/>
        <end position="86"/>
    </location>
</feature>
<dbReference type="PANTHER" id="PTHR23502">
    <property type="entry name" value="MAJOR FACILITATOR SUPERFAMILY"/>
    <property type="match status" value="1"/>
</dbReference>
<dbReference type="GO" id="GO:0005886">
    <property type="term" value="C:plasma membrane"/>
    <property type="evidence" value="ECO:0007669"/>
    <property type="project" value="UniProtKB-SubCell"/>
</dbReference>
<evidence type="ECO:0000256" key="4">
    <source>
        <dbReference type="ARBA" id="ARBA00022475"/>
    </source>
</evidence>
<dbReference type="AlphaFoldDB" id="A0A2X4TPS1"/>
<dbReference type="InterPro" id="IPR011701">
    <property type="entry name" value="MFS"/>
</dbReference>
<dbReference type="PROSITE" id="PS00216">
    <property type="entry name" value="SUGAR_TRANSPORT_1"/>
    <property type="match status" value="1"/>
</dbReference>
<evidence type="ECO:0000256" key="7">
    <source>
        <dbReference type="ARBA" id="ARBA00023136"/>
    </source>
</evidence>
<evidence type="ECO:0000256" key="3">
    <source>
        <dbReference type="ARBA" id="ARBA00022448"/>
    </source>
</evidence>
<feature type="transmembrane region" description="Helical" evidence="8">
    <location>
        <begin position="241"/>
        <end position="259"/>
    </location>
</feature>
<reference evidence="10 11" key="1">
    <citation type="submission" date="2018-06" db="EMBL/GenBank/DDBJ databases">
        <authorList>
            <consortium name="Pathogen Informatics"/>
            <person name="Doyle S."/>
        </authorList>
    </citation>
    <scope>NUCLEOTIDE SEQUENCE [LARGE SCALE GENOMIC DNA]</scope>
    <source>
        <strain evidence="10 11">NCTC10994</strain>
    </source>
</reference>
<feature type="transmembrane region" description="Helical" evidence="8">
    <location>
        <begin position="334"/>
        <end position="354"/>
    </location>
</feature>
<feature type="transmembrane region" description="Helical" evidence="8">
    <location>
        <begin position="299"/>
        <end position="322"/>
    </location>
</feature>
<keyword evidence="6 8" id="KW-1133">Transmembrane helix</keyword>
<evidence type="ECO:0000256" key="1">
    <source>
        <dbReference type="ARBA" id="ARBA00004651"/>
    </source>
</evidence>
<dbReference type="GO" id="GO:0042910">
    <property type="term" value="F:xenobiotic transmembrane transporter activity"/>
    <property type="evidence" value="ECO:0007669"/>
    <property type="project" value="InterPro"/>
</dbReference>
<gene>
    <name evidence="10" type="primary">bcr_1</name>
    <name evidence="10" type="ORF">NCTC10994_00976</name>
</gene>
<sequence length="395" mass="40446">MLCALALLSAIAPLSTDMYLPGLPVMSESLGTTTVGVQLTLTTFMAGLGLGQLMIGPLSDGWGRRRLLIIGTLVLVASSALCALAPTVEVLIAARLVQGFSGGIGIVLARAVIADRARGDQAAKLFSIMMIIGGIAPVAAPLLGGALLGPIGWRGIFWVLTALAVAMTVAVLLFVPETLPPEKRHGGGFSAMAGNFGYVLSQRRFVGYAATFALSFGAMFSYISASPFVTQEILGLSPGQFSLVFAVNSVGLVGGNIVNSRLIGRFPTRSLLRAGVTTLFCGGALLLLSILVVGYTPWLILPLMFVCVSSLSFILGNATALAQSQVPKAAGTGSAVIGASQFGLAALVSPLVGLGGEGTAVPMAISILVCGTLALTAFTVLTRESRTEPASEPVH</sequence>
<evidence type="ECO:0000259" key="9">
    <source>
        <dbReference type="PROSITE" id="PS50850"/>
    </source>
</evidence>
<evidence type="ECO:0000313" key="11">
    <source>
        <dbReference type="Proteomes" id="UP000249091"/>
    </source>
</evidence>
<evidence type="ECO:0000256" key="2">
    <source>
        <dbReference type="ARBA" id="ARBA00006236"/>
    </source>
</evidence>
<feature type="transmembrane region" description="Helical" evidence="8">
    <location>
        <begin position="205"/>
        <end position="229"/>
    </location>
</feature>
<keyword evidence="5 8" id="KW-0812">Transmembrane</keyword>
<name>A0A2X4TPS1_9NOCA</name>
<dbReference type="CDD" id="cd17320">
    <property type="entry name" value="MFS_MdfA_MDR_like"/>
    <property type="match status" value="1"/>
</dbReference>
<dbReference type="GO" id="GO:1990961">
    <property type="term" value="P:xenobiotic detoxification by transmembrane export across the plasma membrane"/>
    <property type="evidence" value="ECO:0007669"/>
    <property type="project" value="InterPro"/>
</dbReference>
<dbReference type="EMBL" id="LS483468">
    <property type="protein sequence ID" value="SQI29396.1"/>
    <property type="molecule type" value="Genomic_DNA"/>
</dbReference>